<evidence type="ECO:0000313" key="2">
    <source>
        <dbReference type="Proteomes" id="UP001271274"/>
    </source>
</evidence>
<dbReference type="EMBL" id="JARAYU010000048">
    <property type="protein sequence ID" value="MDX3707298.1"/>
    <property type="molecule type" value="Genomic_DNA"/>
</dbReference>
<name>A0ABU4NWA0_9ACTN</name>
<evidence type="ECO:0000313" key="1">
    <source>
        <dbReference type="EMBL" id="MDX3707298.1"/>
    </source>
</evidence>
<evidence type="ECO:0008006" key="3">
    <source>
        <dbReference type="Google" id="ProtNLM"/>
    </source>
</evidence>
<keyword evidence="2" id="KW-1185">Reference proteome</keyword>
<proteinExistence type="predicted"/>
<organism evidence="1 2">
    <name type="scientific">Streptomyces europaeiscabiei</name>
    <dbReference type="NCBI Taxonomy" id="146819"/>
    <lineage>
        <taxon>Bacteria</taxon>
        <taxon>Bacillati</taxon>
        <taxon>Actinomycetota</taxon>
        <taxon>Actinomycetes</taxon>
        <taxon>Kitasatosporales</taxon>
        <taxon>Streptomycetaceae</taxon>
        <taxon>Streptomyces</taxon>
    </lineage>
</organism>
<sequence>MIYAIAARMVRMGWRMPVLGDQLTDVKKSMDLIRRKLPER</sequence>
<reference evidence="1 2" key="1">
    <citation type="journal article" date="2023" name="Microb. Genom.">
        <title>Mesoterricola silvestris gen. nov., sp. nov., Mesoterricola sediminis sp. nov., Geothrix oryzae sp. nov., Geothrix edaphica sp. nov., Geothrix rubra sp. nov., and Geothrix limicola sp. nov., six novel members of Acidobacteriota isolated from soils.</title>
        <authorList>
            <person name="Weisberg A.J."/>
            <person name="Pearce E."/>
            <person name="Kramer C.G."/>
            <person name="Chang J.H."/>
            <person name="Clarke C.R."/>
        </authorList>
    </citation>
    <scope>NUCLEOTIDE SEQUENCE [LARGE SCALE GENOMIC DNA]</scope>
    <source>
        <strain evidence="1 2">ID09-01A</strain>
    </source>
</reference>
<protein>
    <recommendedName>
        <fullName evidence="3">Transposase</fullName>
    </recommendedName>
</protein>
<gene>
    <name evidence="1" type="ORF">PV662_48085</name>
</gene>
<dbReference type="Proteomes" id="UP001271274">
    <property type="component" value="Unassembled WGS sequence"/>
</dbReference>
<dbReference type="RefSeq" id="WP_267893534.1">
    <property type="nucleotide sequence ID" value="NZ_JARAUR010000414.1"/>
</dbReference>
<comment type="caution">
    <text evidence="1">The sequence shown here is derived from an EMBL/GenBank/DDBJ whole genome shotgun (WGS) entry which is preliminary data.</text>
</comment>
<accession>A0ABU4NWA0</accession>